<organism evidence="1 2">
    <name type="scientific">Eragrostis curvula</name>
    <name type="common">weeping love grass</name>
    <dbReference type="NCBI Taxonomy" id="38414"/>
    <lineage>
        <taxon>Eukaryota</taxon>
        <taxon>Viridiplantae</taxon>
        <taxon>Streptophyta</taxon>
        <taxon>Embryophyta</taxon>
        <taxon>Tracheophyta</taxon>
        <taxon>Spermatophyta</taxon>
        <taxon>Magnoliopsida</taxon>
        <taxon>Liliopsida</taxon>
        <taxon>Poales</taxon>
        <taxon>Poaceae</taxon>
        <taxon>PACMAD clade</taxon>
        <taxon>Chloridoideae</taxon>
        <taxon>Eragrostideae</taxon>
        <taxon>Eragrostidinae</taxon>
        <taxon>Eragrostis</taxon>
    </lineage>
</organism>
<evidence type="ECO:0000313" key="1">
    <source>
        <dbReference type="EMBL" id="TVU45716.1"/>
    </source>
</evidence>
<gene>
    <name evidence="1" type="ORF">EJB05_05212</name>
</gene>
<keyword evidence="2" id="KW-1185">Reference proteome</keyword>
<comment type="caution">
    <text evidence="1">The sequence shown here is derived from an EMBL/GenBank/DDBJ whole genome shotgun (WGS) entry which is preliminary data.</text>
</comment>
<dbReference type="AlphaFoldDB" id="A0A5J9WCM2"/>
<evidence type="ECO:0000313" key="2">
    <source>
        <dbReference type="Proteomes" id="UP000324897"/>
    </source>
</evidence>
<protein>
    <submittedName>
        <fullName evidence="1">Uncharacterized protein</fullName>
    </submittedName>
</protein>
<dbReference type="Proteomes" id="UP000324897">
    <property type="component" value="Chromosome 5"/>
</dbReference>
<dbReference type="Gramene" id="TVU45716">
    <property type="protein sequence ID" value="TVU45716"/>
    <property type="gene ID" value="EJB05_05212"/>
</dbReference>
<feature type="non-terminal residue" evidence="1">
    <location>
        <position position="1"/>
    </location>
</feature>
<proteinExistence type="predicted"/>
<reference evidence="1 2" key="1">
    <citation type="journal article" date="2019" name="Sci. Rep.">
        <title>A high-quality genome of Eragrostis curvula grass provides insights into Poaceae evolution and supports new strategies to enhance forage quality.</title>
        <authorList>
            <person name="Carballo J."/>
            <person name="Santos B.A.C.M."/>
            <person name="Zappacosta D."/>
            <person name="Garbus I."/>
            <person name="Selva J.P."/>
            <person name="Gallo C.A."/>
            <person name="Diaz A."/>
            <person name="Albertini E."/>
            <person name="Caccamo M."/>
            <person name="Echenique V."/>
        </authorList>
    </citation>
    <scope>NUCLEOTIDE SEQUENCE [LARGE SCALE GENOMIC DNA]</scope>
    <source>
        <strain evidence="2">cv. Victoria</strain>
        <tissue evidence="1">Leaf</tissue>
    </source>
</reference>
<sequence length="136" mass="14956">MGARQRVMHAPAAVAQNHGRVEASAAVEQLDYASWFSAPLLSPAYAPAGFHGWLRSILGTQCVQLSEMRLQLRLFSSPVATGQRRCASLLFWSQRRVHLPLPVVVSTILSSICASTHFNPNVREKAYLEGGRSLKN</sequence>
<name>A0A5J9WCM2_9POAL</name>
<dbReference type="EMBL" id="RWGY01000004">
    <property type="protein sequence ID" value="TVU45716.1"/>
    <property type="molecule type" value="Genomic_DNA"/>
</dbReference>
<accession>A0A5J9WCM2</accession>